<evidence type="ECO:0000313" key="5">
    <source>
        <dbReference type="EMBL" id="ORE13508.1"/>
    </source>
</evidence>
<evidence type="ECO:0000256" key="3">
    <source>
        <dbReference type="SAM" id="Phobius"/>
    </source>
</evidence>
<proteinExistence type="inferred from homology"/>
<sequence>MPKNSDTKGVTLFGAIFTDIYNKMSLERIAFAYASDTDHSLTYGQLKLGIQYGDAVAICSPNNIEYTILFHGIITAGSVVAAIRSTADCTRDGIVYNITTAKPKLFIIYQAEIDVVLSAAKEAGISESNILLLTYDNSKTNTLASIPTVKGTLFSSEELAEPYPYTKDDLTNSPCCLYYASGSTGKNKTVMIRQSSFIHYLLHGPLDVGVLNSLIIAIFSYASGLFIYLTFGLFSR</sequence>
<keyword evidence="3" id="KW-0472">Membrane</keyword>
<comment type="similarity">
    <text evidence="1">Belongs to the ATP-dependent AMP-binding enzyme family.</text>
</comment>
<evidence type="ECO:0000259" key="4">
    <source>
        <dbReference type="Pfam" id="PF00501"/>
    </source>
</evidence>
<feature type="transmembrane region" description="Helical" evidence="3">
    <location>
        <begin position="214"/>
        <end position="234"/>
    </location>
</feature>
<evidence type="ECO:0000256" key="1">
    <source>
        <dbReference type="ARBA" id="ARBA00006432"/>
    </source>
</evidence>
<keyword evidence="3" id="KW-0812">Transmembrane</keyword>
<name>A0A1X0RNN2_RHIZD</name>
<gene>
    <name evidence="5" type="ORF">BCV71DRAFT_258557</name>
</gene>
<dbReference type="GO" id="GO:0016405">
    <property type="term" value="F:CoA-ligase activity"/>
    <property type="evidence" value="ECO:0007669"/>
    <property type="project" value="TreeGrafter"/>
</dbReference>
<feature type="domain" description="AMP-dependent synthetase/ligase" evidence="4">
    <location>
        <begin position="47"/>
        <end position="201"/>
    </location>
</feature>
<dbReference type="Proteomes" id="UP000242381">
    <property type="component" value="Unassembled WGS sequence"/>
</dbReference>
<dbReference type="InterPro" id="IPR000873">
    <property type="entry name" value="AMP-dep_synth/lig_dom"/>
</dbReference>
<evidence type="ECO:0000256" key="2">
    <source>
        <dbReference type="ARBA" id="ARBA00022598"/>
    </source>
</evidence>
<keyword evidence="2" id="KW-0436">Ligase</keyword>
<dbReference type="VEuPathDB" id="FungiDB:BCV72DRAFT_287140"/>
<accession>A0A1X0RNN2</accession>
<protein>
    <recommendedName>
        <fullName evidence="4">AMP-dependent synthetase/ligase domain-containing protein</fullName>
    </recommendedName>
</protein>
<evidence type="ECO:0000313" key="6">
    <source>
        <dbReference type="Proteomes" id="UP000242381"/>
    </source>
</evidence>
<dbReference type="Gene3D" id="3.40.50.12780">
    <property type="entry name" value="N-terminal domain of ligase-like"/>
    <property type="match status" value="1"/>
</dbReference>
<dbReference type="InterPro" id="IPR042099">
    <property type="entry name" value="ANL_N_sf"/>
</dbReference>
<reference evidence="5 6" key="1">
    <citation type="journal article" date="2016" name="Proc. Natl. Acad. Sci. U.S.A.">
        <title>Lipid metabolic changes in an early divergent fungus govern the establishment of a mutualistic symbiosis with endobacteria.</title>
        <authorList>
            <person name="Lastovetsky O.A."/>
            <person name="Gaspar M.L."/>
            <person name="Mondo S.J."/>
            <person name="LaButti K.M."/>
            <person name="Sandor L."/>
            <person name="Grigoriev I.V."/>
            <person name="Henry S.A."/>
            <person name="Pawlowska T.E."/>
        </authorList>
    </citation>
    <scope>NUCLEOTIDE SEQUENCE [LARGE SCALE GENOMIC DNA]</scope>
    <source>
        <strain evidence="5 6">ATCC 11559</strain>
    </source>
</reference>
<keyword evidence="3" id="KW-1133">Transmembrane helix</keyword>
<dbReference type="SUPFAM" id="SSF56801">
    <property type="entry name" value="Acetyl-CoA synthetase-like"/>
    <property type="match status" value="1"/>
</dbReference>
<dbReference type="PANTHER" id="PTHR24096:SF149">
    <property type="entry name" value="AMP-BINDING DOMAIN-CONTAINING PROTEIN-RELATED"/>
    <property type="match status" value="1"/>
</dbReference>
<dbReference type="Pfam" id="PF00501">
    <property type="entry name" value="AMP-binding"/>
    <property type="match status" value="1"/>
</dbReference>
<dbReference type="EMBL" id="KV921531">
    <property type="protein sequence ID" value="ORE13508.1"/>
    <property type="molecule type" value="Genomic_DNA"/>
</dbReference>
<dbReference type="PANTHER" id="PTHR24096">
    <property type="entry name" value="LONG-CHAIN-FATTY-ACID--COA LIGASE"/>
    <property type="match status" value="1"/>
</dbReference>
<dbReference type="AlphaFoldDB" id="A0A1X0RNN2"/>
<organism evidence="5 6">
    <name type="scientific">Rhizopus microsporus</name>
    <dbReference type="NCBI Taxonomy" id="58291"/>
    <lineage>
        <taxon>Eukaryota</taxon>
        <taxon>Fungi</taxon>
        <taxon>Fungi incertae sedis</taxon>
        <taxon>Mucoromycota</taxon>
        <taxon>Mucoromycotina</taxon>
        <taxon>Mucoromycetes</taxon>
        <taxon>Mucorales</taxon>
        <taxon>Mucorineae</taxon>
        <taxon>Rhizopodaceae</taxon>
        <taxon>Rhizopus</taxon>
    </lineage>
</organism>